<name>A0A0F9V314_9ZZZZ</name>
<dbReference type="PANTHER" id="PTHR43859">
    <property type="entry name" value="ACYL-ACTIVATING ENZYME"/>
    <property type="match status" value="1"/>
</dbReference>
<dbReference type="InterPro" id="IPR045851">
    <property type="entry name" value="AMP-bd_C_sf"/>
</dbReference>
<evidence type="ECO:0000313" key="7">
    <source>
        <dbReference type="EMBL" id="KKN98354.1"/>
    </source>
</evidence>
<dbReference type="EMBL" id="LAZR01000052">
    <property type="protein sequence ID" value="KKN98354.1"/>
    <property type="molecule type" value="Genomic_DNA"/>
</dbReference>
<dbReference type="InterPro" id="IPR000873">
    <property type="entry name" value="AMP-dep_synth/lig_dom"/>
</dbReference>
<dbReference type="GO" id="GO:0006631">
    <property type="term" value="P:fatty acid metabolic process"/>
    <property type="evidence" value="ECO:0007669"/>
    <property type="project" value="UniProtKB-KW"/>
</dbReference>
<dbReference type="Pfam" id="PF00501">
    <property type="entry name" value="AMP-binding"/>
    <property type="match status" value="1"/>
</dbReference>
<feature type="domain" description="AMP-binding enzyme C-terminal" evidence="6">
    <location>
        <begin position="463"/>
        <end position="538"/>
    </location>
</feature>
<keyword evidence="2" id="KW-0436">Ligase</keyword>
<dbReference type="Gene3D" id="3.30.300.30">
    <property type="match status" value="1"/>
</dbReference>
<dbReference type="GO" id="GO:0016874">
    <property type="term" value="F:ligase activity"/>
    <property type="evidence" value="ECO:0007669"/>
    <property type="project" value="UniProtKB-KW"/>
</dbReference>
<dbReference type="SUPFAM" id="SSF56801">
    <property type="entry name" value="Acetyl-CoA synthetase-like"/>
    <property type="match status" value="1"/>
</dbReference>
<accession>A0A0F9V314</accession>
<dbReference type="NCBIfam" id="NF004837">
    <property type="entry name" value="PRK06187.1"/>
    <property type="match status" value="1"/>
</dbReference>
<proteinExistence type="inferred from homology"/>
<feature type="domain" description="AMP-dependent synthetase/ligase" evidence="5">
    <location>
        <begin position="34"/>
        <end position="413"/>
    </location>
</feature>
<dbReference type="CDD" id="cd12119">
    <property type="entry name" value="ttLC_FACS_AlkK_like"/>
    <property type="match status" value="1"/>
</dbReference>
<keyword evidence="4" id="KW-0443">Lipid metabolism</keyword>
<protein>
    <recommendedName>
        <fullName evidence="8">AMP-dependent synthetase/ligase domain-containing protein</fullName>
    </recommendedName>
</protein>
<keyword evidence="3" id="KW-0276">Fatty acid metabolism</keyword>
<evidence type="ECO:0000256" key="1">
    <source>
        <dbReference type="ARBA" id="ARBA00006432"/>
    </source>
</evidence>
<sequence length="553" mass="62144">MVKQLLYFKISFMNGLIMDYPLTTNTILNYAKSAFPDKKLISYLPDGSRHEYTYGQLHKRCCQLANALKNKLGITKGDMVGTFAWNHYQHVELYYGIPGIGAICHTINIRLSSQQTEFIINHSEDKVIFVDATLVPLLEKIAPKLETVEKYIIINAPKGFTTTLPNTIHYEDLIGEQLETIDWPAINENDASGMCYTSGTTGMPKGVLYSHRSTYLHAMTILSPNAGNYNNNDIILLIVPQFHVMAWGFPYMCLLSGSDMVMPSLHLRPDAIIRILESEHINKANGVPSIWRGVYEEMKKNPPKNKLALEEYLVGGSALSASLIENFEKDFGIRGVQAWGMTETSPLGTASRLQKKHKSLSEKEQIKIRAKQGIEFPGIEMRIIGDDGKIAPRDGKTMGELQVKGAWVIKSYFKTNSRDNFTKDGWFRTGDVSTIGADGYMEITDRTKDLIKSGGEWISSVALELALMSHSKIKEAAVIAIPDKKWSERPLATLVLVDENDPVSIEELKEFLAKDFANYQIPDNYITIDQVPKTSVGKFDKKEIRRLYAEGKL</sequence>
<dbReference type="Pfam" id="PF13193">
    <property type="entry name" value="AMP-binding_C"/>
    <property type="match status" value="1"/>
</dbReference>
<evidence type="ECO:0000259" key="6">
    <source>
        <dbReference type="Pfam" id="PF13193"/>
    </source>
</evidence>
<evidence type="ECO:0000256" key="4">
    <source>
        <dbReference type="ARBA" id="ARBA00023098"/>
    </source>
</evidence>
<dbReference type="FunFam" id="3.30.300.30:FF:000008">
    <property type="entry name" value="2,3-dihydroxybenzoate-AMP ligase"/>
    <property type="match status" value="1"/>
</dbReference>
<dbReference type="InterPro" id="IPR025110">
    <property type="entry name" value="AMP-bd_C"/>
</dbReference>
<gene>
    <name evidence="7" type="ORF">LCGC14_0148880</name>
</gene>
<reference evidence="7" key="1">
    <citation type="journal article" date="2015" name="Nature">
        <title>Complex archaea that bridge the gap between prokaryotes and eukaryotes.</title>
        <authorList>
            <person name="Spang A."/>
            <person name="Saw J.H."/>
            <person name="Jorgensen S.L."/>
            <person name="Zaremba-Niedzwiedzka K."/>
            <person name="Martijn J."/>
            <person name="Lind A.E."/>
            <person name="van Eijk R."/>
            <person name="Schleper C."/>
            <person name="Guy L."/>
            <person name="Ettema T.J."/>
        </authorList>
    </citation>
    <scope>NUCLEOTIDE SEQUENCE</scope>
</reference>
<dbReference type="AlphaFoldDB" id="A0A0F9V314"/>
<evidence type="ECO:0000256" key="3">
    <source>
        <dbReference type="ARBA" id="ARBA00022832"/>
    </source>
</evidence>
<dbReference type="PANTHER" id="PTHR43859:SF4">
    <property type="entry name" value="BUTANOATE--COA LIGASE AAE1-RELATED"/>
    <property type="match status" value="1"/>
</dbReference>
<evidence type="ECO:0000256" key="2">
    <source>
        <dbReference type="ARBA" id="ARBA00022598"/>
    </source>
</evidence>
<dbReference type="InterPro" id="IPR020845">
    <property type="entry name" value="AMP-binding_CS"/>
</dbReference>
<dbReference type="PROSITE" id="PS00455">
    <property type="entry name" value="AMP_BINDING"/>
    <property type="match status" value="1"/>
</dbReference>
<dbReference type="InterPro" id="IPR042099">
    <property type="entry name" value="ANL_N_sf"/>
</dbReference>
<evidence type="ECO:0000259" key="5">
    <source>
        <dbReference type="Pfam" id="PF00501"/>
    </source>
</evidence>
<dbReference type="Gene3D" id="3.40.50.12780">
    <property type="entry name" value="N-terminal domain of ligase-like"/>
    <property type="match status" value="1"/>
</dbReference>
<evidence type="ECO:0008006" key="8">
    <source>
        <dbReference type="Google" id="ProtNLM"/>
    </source>
</evidence>
<comment type="similarity">
    <text evidence="1">Belongs to the ATP-dependent AMP-binding enzyme family.</text>
</comment>
<comment type="caution">
    <text evidence="7">The sequence shown here is derived from an EMBL/GenBank/DDBJ whole genome shotgun (WGS) entry which is preliminary data.</text>
</comment>
<organism evidence="7">
    <name type="scientific">marine sediment metagenome</name>
    <dbReference type="NCBI Taxonomy" id="412755"/>
    <lineage>
        <taxon>unclassified sequences</taxon>
        <taxon>metagenomes</taxon>
        <taxon>ecological metagenomes</taxon>
    </lineage>
</organism>